<reference evidence="2 3" key="1">
    <citation type="journal article" date="2020" name="Nature">
        <title>Six reference-quality genomes reveal evolution of bat adaptations.</title>
        <authorList>
            <person name="Jebb D."/>
            <person name="Huang Z."/>
            <person name="Pippel M."/>
            <person name="Hughes G.M."/>
            <person name="Lavrichenko K."/>
            <person name="Devanna P."/>
            <person name="Winkler S."/>
            <person name="Jermiin L.S."/>
            <person name="Skirmuntt E.C."/>
            <person name="Katzourakis A."/>
            <person name="Burkitt-Gray L."/>
            <person name="Ray D.A."/>
            <person name="Sullivan K.A.M."/>
            <person name="Roscito J.G."/>
            <person name="Kirilenko B.M."/>
            <person name="Davalos L.M."/>
            <person name="Corthals A.P."/>
            <person name="Power M.L."/>
            <person name="Jones G."/>
            <person name="Ransome R.D."/>
            <person name="Dechmann D.K.N."/>
            <person name="Locatelli A.G."/>
            <person name="Puechmaille S.J."/>
            <person name="Fedrigo O."/>
            <person name="Jarvis E.D."/>
            <person name="Hiller M."/>
            <person name="Vernes S.C."/>
            <person name="Myers E.W."/>
            <person name="Teeling E.C."/>
        </authorList>
    </citation>
    <scope>NUCLEOTIDE SEQUENCE [LARGE SCALE GENOMIC DNA]</scope>
    <source>
        <strain evidence="2">Bat1K_MPI-CBG_1</strain>
    </source>
</reference>
<evidence type="ECO:0000313" key="3">
    <source>
        <dbReference type="Proteomes" id="UP000664940"/>
    </source>
</evidence>
<organism evidence="2 3">
    <name type="scientific">Phyllostomus discolor</name>
    <name type="common">pale spear-nosed bat</name>
    <dbReference type="NCBI Taxonomy" id="89673"/>
    <lineage>
        <taxon>Eukaryota</taxon>
        <taxon>Metazoa</taxon>
        <taxon>Chordata</taxon>
        <taxon>Craniata</taxon>
        <taxon>Vertebrata</taxon>
        <taxon>Euteleostomi</taxon>
        <taxon>Mammalia</taxon>
        <taxon>Eutheria</taxon>
        <taxon>Laurasiatheria</taxon>
        <taxon>Chiroptera</taxon>
        <taxon>Yangochiroptera</taxon>
        <taxon>Phyllostomidae</taxon>
        <taxon>Phyllostominae</taxon>
        <taxon>Phyllostomus</taxon>
    </lineage>
</organism>
<evidence type="ECO:0000256" key="1">
    <source>
        <dbReference type="SAM" id="MobiDB-lite"/>
    </source>
</evidence>
<protein>
    <submittedName>
        <fullName evidence="2">Uncharacterized protein</fullName>
    </submittedName>
</protein>
<proteinExistence type="predicted"/>
<dbReference type="AlphaFoldDB" id="A0A833YM52"/>
<feature type="region of interest" description="Disordered" evidence="1">
    <location>
        <begin position="1"/>
        <end position="73"/>
    </location>
</feature>
<name>A0A833YM52_9CHIR</name>
<evidence type="ECO:0000313" key="2">
    <source>
        <dbReference type="EMBL" id="KAF6078159.1"/>
    </source>
</evidence>
<gene>
    <name evidence="2" type="ORF">HJG60_009063</name>
</gene>
<accession>A0A833YM52</accession>
<comment type="caution">
    <text evidence="2">The sequence shown here is derived from an EMBL/GenBank/DDBJ whole genome shotgun (WGS) entry which is preliminary data.</text>
</comment>
<dbReference type="EMBL" id="JABVXQ010000014">
    <property type="protein sequence ID" value="KAF6078159.1"/>
    <property type="molecule type" value="Genomic_DNA"/>
</dbReference>
<dbReference type="Proteomes" id="UP000664940">
    <property type="component" value="Unassembled WGS sequence"/>
</dbReference>
<sequence length="153" mass="16621">MHKADHQAKLRSGQTQSPQNRPFLPSRAPSAQTRAGADPPAAGPLRTPGPVVFQTDFPPGAQAPESPMGYRQRHSWTPEVQAVGVTLGHYVTTPTSPDPEPHRQQRLGLPVQPTEIKIALGTRDSLFLHQQPCAKFSEAKASPRTMWSSSCSL</sequence>